<accession>A0ABZ1D9E4</accession>
<gene>
    <name evidence="5" type="ORF">IL334_007212</name>
</gene>
<dbReference type="InterPro" id="IPR001971">
    <property type="entry name" value="Ribosomal_uS11"/>
</dbReference>
<dbReference type="GeneID" id="87959342"/>
<evidence type="ECO:0000313" key="5">
    <source>
        <dbReference type="EMBL" id="WRT70217.1"/>
    </source>
</evidence>
<organism evidence="5 6">
    <name type="scientific">Kwoniella shivajii</name>
    <dbReference type="NCBI Taxonomy" id="564305"/>
    <lineage>
        <taxon>Eukaryota</taxon>
        <taxon>Fungi</taxon>
        <taxon>Dikarya</taxon>
        <taxon>Basidiomycota</taxon>
        <taxon>Agaricomycotina</taxon>
        <taxon>Tremellomycetes</taxon>
        <taxon>Tremellales</taxon>
        <taxon>Cryptococcaceae</taxon>
        <taxon>Kwoniella</taxon>
    </lineage>
</organism>
<keyword evidence="2" id="KW-0689">Ribosomal protein</keyword>
<dbReference type="RefSeq" id="XP_062794956.1">
    <property type="nucleotide sequence ID" value="XM_062938905.1"/>
</dbReference>
<evidence type="ECO:0008006" key="7">
    <source>
        <dbReference type="Google" id="ProtNLM"/>
    </source>
</evidence>
<dbReference type="HAMAP" id="MF_01310">
    <property type="entry name" value="Ribosomal_uS11"/>
    <property type="match status" value="1"/>
</dbReference>
<proteinExistence type="inferred from homology"/>
<feature type="region of interest" description="Disordered" evidence="4">
    <location>
        <begin position="61"/>
        <end position="149"/>
    </location>
</feature>
<evidence type="ECO:0000256" key="1">
    <source>
        <dbReference type="ARBA" id="ARBA00006194"/>
    </source>
</evidence>
<dbReference type="SUPFAM" id="SSF53137">
    <property type="entry name" value="Translational machinery components"/>
    <property type="match status" value="1"/>
</dbReference>
<name>A0ABZ1D9E4_9TREE</name>
<evidence type="ECO:0000256" key="2">
    <source>
        <dbReference type="ARBA" id="ARBA00022980"/>
    </source>
</evidence>
<evidence type="ECO:0000256" key="4">
    <source>
        <dbReference type="SAM" id="MobiDB-lite"/>
    </source>
</evidence>
<dbReference type="Proteomes" id="UP001329825">
    <property type="component" value="Chromosome 10"/>
</dbReference>
<comment type="similarity">
    <text evidence="1">Belongs to the universal ribosomal protein uS11 family.</text>
</comment>
<feature type="compositionally biased region" description="Low complexity" evidence="4">
    <location>
        <begin position="61"/>
        <end position="89"/>
    </location>
</feature>
<dbReference type="InterPro" id="IPR036967">
    <property type="entry name" value="Ribosomal_uS11_sf"/>
</dbReference>
<dbReference type="Pfam" id="PF00411">
    <property type="entry name" value="Ribosomal_S11"/>
    <property type="match status" value="1"/>
</dbReference>
<evidence type="ECO:0000256" key="3">
    <source>
        <dbReference type="ARBA" id="ARBA00023274"/>
    </source>
</evidence>
<sequence>MASIIRSSSAINGVCRLARPAFIATAGFASSSRHGLDFTRPLFNPSPAKPTILIEQELSSISSVEPELSTESHETPSTSKPSSSSKLTPQPTPSPKTVPTPKLHTPQFSTPTPAPKSRKGKNAPGPRFMVETDRLGGDRQNNPTHTLHIKSTRNNVVLSLTDGMGPVFSTVSGGSDKIFKNSQRSSYEAATQAATKMFEKILEWNRSLSPSNKVNIRVAFNGMFGMGREAISSALAGPEGQELRSLITRVEDRTKIKIGGTRAPKPRRL</sequence>
<protein>
    <recommendedName>
        <fullName evidence="7">Ribosomal protein S11</fullName>
    </recommendedName>
</protein>
<keyword evidence="6" id="KW-1185">Reference proteome</keyword>
<dbReference type="Gene3D" id="3.30.420.80">
    <property type="entry name" value="Ribosomal protein S11"/>
    <property type="match status" value="1"/>
</dbReference>
<reference evidence="5 6" key="1">
    <citation type="submission" date="2024-01" db="EMBL/GenBank/DDBJ databases">
        <title>Comparative genomics of Cryptococcus and Kwoniella reveals pathogenesis evolution and contrasting modes of karyotype evolution via chromosome fusion or intercentromeric recombination.</title>
        <authorList>
            <person name="Coelho M.A."/>
            <person name="David-Palma M."/>
            <person name="Shea T."/>
            <person name="Bowers K."/>
            <person name="McGinley-Smith S."/>
            <person name="Mohammad A.W."/>
            <person name="Gnirke A."/>
            <person name="Yurkov A.M."/>
            <person name="Nowrousian M."/>
            <person name="Sun S."/>
            <person name="Cuomo C.A."/>
            <person name="Heitman J."/>
        </authorList>
    </citation>
    <scope>NUCLEOTIDE SEQUENCE [LARGE SCALE GENOMIC DNA]</scope>
    <source>
        <strain evidence="5">CBS 11374</strain>
    </source>
</reference>
<keyword evidence="3" id="KW-0687">Ribonucleoprotein</keyword>
<dbReference type="PANTHER" id="PTHR11759">
    <property type="entry name" value="40S RIBOSOMAL PROTEIN S14/30S RIBOSOMAL PROTEIN S11"/>
    <property type="match status" value="1"/>
</dbReference>
<dbReference type="EMBL" id="CP141890">
    <property type="protein sequence ID" value="WRT70217.1"/>
    <property type="molecule type" value="Genomic_DNA"/>
</dbReference>
<evidence type="ECO:0000313" key="6">
    <source>
        <dbReference type="Proteomes" id="UP001329825"/>
    </source>
</evidence>